<keyword evidence="2" id="KW-1185">Reference proteome</keyword>
<dbReference type="InParanoid" id="A0A3N4LU25"/>
<accession>A0A3N4LU25</accession>
<dbReference type="EMBL" id="ML121534">
    <property type="protein sequence ID" value="RPB26414.1"/>
    <property type="molecule type" value="Genomic_DNA"/>
</dbReference>
<sequence>MSSTFDTWCERFPTKFDVAAEIASDIHNEVRLGNGVDPELLKQLKTILQEKQEGLKELKLLPELNNQEKKQLIASAETILTKLDNIIRGFEGIALSRVQETVEELSDIADEVLEGYEGLQ</sequence>
<name>A0A3N4LU25_9PEZI</name>
<protein>
    <submittedName>
        <fullName evidence="1">Uncharacterized protein</fullName>
    </submittedName>
</protein>
<dbReference type="Proteomes" id="UP000267821">
    <property type="component" value="Unassembled WGS sequence"/>
</dbReference>
<evidence type="ECO:0000313" key="2">
    <source>
        <dbReference type="Proteomes" id="UP000267821"/>
    </source>
</evidence>
<gene>
    <name evidence="1" type="ORF">L211DRAFT_847064</name>
</gene>
<proteinExistence type="predicted"/>
<dbReference type="AlphaFoldDB" id="A0A3N4LU25"/>
<reference evidence="1 2" key="1">
    <citation type="journal article" date="2018" name="Nat. Ecol. Evol.">
        <title>Pezizomycetes genomes reveal the molecular basis of ectomycorrhizal truffle lifestyle.</title>
        <authorList>
            <person name="Murat C."/>
            <person name="Payen T."/>
            <person name="Noel B."/>
            <person name="Kuo A."/>
            <person name="Morin E."/>
            <person name="Chen J."/>
            <person name="Kohler A."/>
            <person name="Krizsan K."/>
            <person name="Balestrini R."/>
            <person name="Da Silva C."/>
            <person name="Montanini B."/>
            <person name="Hainaut M."/>
            <person name="Levati E."/>
            <person name="Barry K.W."/>
            <person name="Belfiori B."/>
            <person name="Cichocki N."/>
            <person name="Clum A."/>
            <person name="Dockter R.B."/>
            <person name="Fauchery L."/>
            <person name="Guy J."/>
            <person name="Iotti M."/>
            <person name="Le Tacon F."/>
            <person name="Lindquist E.A."/>
            <person name="Lipzen A."/>
            <person name="Malagnac F."/>
            <person name="Mello A."/>
            <person name="Molinier V."/>
            <person name="Miyauchi S."/>
            <person name="Poulain J."/>
            <person name="Riccioni C."/>
            <person name="Rubini A."/>
            <person name="Sitrit Y."/>
            <person name="Splivallo R."/>
            <person name="Traeger S."/>
            <person name="Wang M."/>
            <person name="Zifcakova L."/>
            <person name="Wipf D."/>
            <person name="Zambonelli A."/>
            <person name="Paolocci F."/>
            <person name="Nowrousian M."/>
            <person name="Ottonello S."/>
            <person name="Baldrian P."/>
            <person name="Spatafora J.W."/>
            <person name="Henrissat B."/>
            <person name="Nagy L.G."/>
            <person name="Aury J.M."/>
            <person name="Wincker P."/>
            <person name="Grigoriev I.V."/>
            <person name="Bonfante P."/>
            <person name="Martin F.M."/>
        </authorList>
    </citation>
    <scope>NUCLEOTIDE SEQUENCE [LARGE SCALE GENOMIC DNA]</scope>
    <source>
        <strain evidence="1 2">ATCC MYA-4762</strain>
    </source>
</reference>
<organism evidence="1 2">
    <name type="scientific">Terfezia boudieri ATCC MYA-4762</name>
    <dbReference type="NCBI Taxonomy" id="1051890"/>
    <lineage>
        <taxon>Eukaryota</taxon>
        <taxon>Fungi</taxon>
        <taxon>Dikarya</taxon>
        <taxon>Ascomycota</taxon>
        <taxon>Pezizomycotina</taxon>
        <taxon>Pezizomycetes</taxon>
        <taxon>Pezizales</taxon>
        <taxon>Pezizaceae</taxon>
        <taxon>Terfezia</taxon>
    </lineage>
</organism>
<evidence type="ECO:0000313" key="1">
    <source>
        <dbReference type="EMBL" id="RPB26414.1"/>
    </source>
</evidence>